<dbReference type="InterPro" id="IPR001269">
    <property type="entry name" value="DUS_fam"/>
</dbReference>
<dbReference type="PANTHER" id="PTHR11082:SF25">
    <property type="entry name" value="DUS-LIKE FMN-BINDING DOMAIN-CONTAINING PROTEIN"/>
    <property type="match status" value="1"/>
</dbReference>
<comment type="catalytic activity">
    <reaction evidence="9">
        <text>a 5,6-dihydrouridine in tRNA + NADP(+) = a uridine in tRNA + NADPH + H(+)</text>
        <dbReference type="Rhea" id="RHEA:23624"/>
        <dbReference type="Rhea" id="RHEA-COMP:13339"/>
        <dbReference type="Rhea" id="RHEA-COMP:13887"/>
        <dbReference type="ChEBI" id="CHEBI:15378"/>
        <dbReference type="ChEBI" id="CHEBI:57783"/>
        <dbReference type="ChEBI" id="CHEBI:58349"/>
        <dbReference type="ChEBI" id="CHEBI:65315"/>
        <dbReference type="ChEBI" id="CHEBI:74443"/>
    </reaction>
</comment>
<comment type="catalytic activity">
    <reaction evidence="10">
        <text>a 5,6-dihydrouridine in tRNA + NAD(+) = a uridine in tRNA + NADH + H(+)</text>
        <dbReference type="Rhea" id="RHEA:54452"/>
        <dbReference type="Rhea" id="RHEA-COMP:13339"/>
        <dbReference type="Rhea" id="RHEA-COMP:13887"/>
        <dbReference type="ChEBI" id="CHEBI:15378"/>
        <dbReference type="ChEBI" id="CHEBI:57540"/>
        <dbReference type="ChEBI" id="CHEBI:57945"/>
        <dbReference type="ChEBI" id="CHEBI:65315"/>
        <dbReference type="ChEBI" id="CHEBI:74443"/>
    </reaction>
</comment>
<evidence type="ECO:0000256" key="3">
    <source>
        <dbReference type="ARBA" id="ARBA00022630"/>
    </source>
</evidence>
<dbReference type="EC" id="1.3.1.-" evidence="11"/>
<reference evidence="15 16" key="1">
    <citation type="journal article" date="2016" name="Nat. Commun.">
        <title>Thousands of microbial genomes shed light on interconnected biogeochemical processes in an aquifer system.</title>
        <authorList>
            <person name="Anantharaman K."/>
            <person name="Brown C.T."/>
            <person name="Hug L.A."/>
            <person name="Sharon I."/>
            <person name="Castelle C.J."/>
            <person name="Probst A.J."/>
            <person name="Thomas B.C."/>
            <person name="Singh A."/>
            <person name="Wilkins M.J."/>
            <person name="Karaoz U."/>
            <person name="Brodie E.L."/>
            <person name="Williams K.H."/>
            <person name="Hubbard S.S."/>
            <person name="Banfield J.F."/>
        </authorList>
    </citation>
    <scope>NUCLEOTIDE SEQUENCE [LARGE SCALE GENOMIC DNA]</scope>
</reference>
<evidence type="ECO:0000256" key="7">
    <source>
        <dbReference type="ARBA" id="ARBA00022884"/>
    </source>
</evidence>
<evidence type="ECO:0000256" key="12">
    <source>
        <dbReference type="PIRSR" id="PIRSR006621-1"/>
    </source>
</evidence>
<dbReference type="CDD" id="cd02801">
    <property type="entry name" value="DUS_like_FMN"/>
    <property type="match status" value="1"/>
</dbReference>
<evidence type="ECO:0000256" key="6">
    <source>
        <dbReference type="ARBA" id="ARBA00022857"/>
    </source>
</evidence>
<feature type="binding site" evidence="13">
    <location>
        <position position="69"/>
    </location>
    <ligand>
        <name>FMN</name>
        <dbReference type="ChEBI" id="CHEBI:58210"/>
    </ligand>
</feature>
<organism evidence="15 16">
    <name type="scientific">candidate division WOR-1 bacterium RIFOXYC2_FULL_46_14</name>
    <dbReference type="NCBI Taxonomy" id="1802587"/>
    <lineage>
        <taxon>Bacteria</taxon>
        <taxon>Bacillati</taxon>
        <taxon>Saganbacteria</taxon>
    </lineage>
</organism>
<evidence type="ECO:0000256" key="8">
    <source>
        <dbReference type="ARBA" id="ARBA00023002"/>
    </source>
</evidence>
<dbReference type="AlphaFoldDB" id="A0A1F4U6X9"/>
<evidence type="ECO:0000256" key="5">
    <source>
        <dbReference type="ARBA" id="ARBA00022694"/>
    </source>
</evidence>
<feature type="active site" description="Proton donor" evidence="12">
    <location>
        <position position="100"/>
    </location>
</feature>
<keyword evidence="2" id="KW-0820">tRNA-binding</keyword>
<dbReference type="GO" id="GO:0017150">
    <property type="term" value="F:tRNA dihydrouridine synthase activity"/>
    <property type="evidence" value="ECO:0007669"/>
    <property type="project" value="InterPro"/>
</dbReference>
<feature type="binding site" evidence="13">
    <location>
        <position position="139"/>
    </location>
    <ligand>
        <name>FMN</name>
        <dbReference type="ChEBI" id="CHEBI:58210"/>
    </ligand>
</feature>
<feature type="binding site" evidence="13">
    <location>
        <position position="170"/>
    </location>
    <ligand>
        <name>FMN</name>
        <dbReference type="ChEBI" id="CHEBI:58210"/>
    </ligand>
</feature>
<evidence type="ECO:0000256" key="9">
    <source>
        <dbReference type="ARBA" id="ARBA00048205"/>
    </source>
</evidence>
<dbReference type="InterPro" id="IPR024036">
    <property type="entry name" value="tRNA-dHydroUridine_Synthase_C"/>
</dbReference>
<keyword evidence="8 11" id="KW-0560">Oxidoreductase</keyword>
<dbReference type="PANTHER" id="PTHR11082">
    <property type="entry name" value="TRNA-DIHYDROURIDINE SYNTHASE"/>
    <property type="match status" value="1"/>
</dbReference>
<protein>
    <recommendedName>
        <fullName evidence="11">tRNA-dihydrouridine synthase</fullName>
        <ecNumber evidence="11">1.3.1.-</ecNumber>
    </recommendedName>
</protein>
<dbReference type="GO" id="GO:0000049">
    <property type="term" value="F:tRNA binding"/>
    <property type="evidence" value="ECO:0007669"/>
    <property type="project" value="UniProtKB-KW"/>
</dbReference>
<dbReference type="InterPro" id="IPR035587">
    <property type="entry name" value="DUS-like_FMN-bd"/>
</dbReference>
<evidence type="ECO:0000313" key="15">
    <source>
        <dbReference type="EMBL" id="OGC40629.1"/>
    </source>
</evidence>
<proteinExistence type="inferred from homology"/>
<feature type="domain" description="DUS-like FMN-binding" evidence="14">
    <location>
        <begin position="13"/>
        <end position="298"/>
    </location>
</feature>
<dbReference type="Pfam" id="PF01207">
    <property type="entry name" value="Dus"/>
    <property type="match status" value="1"/>
</dbReference>
<accession>A0A1F4U6X9</accession>
<dbReference type="SUPFAM" id="SSF51395">
    <property type="entry name" value="FMN-linked oxidoreductases"/>
    <property type="match status" value="1"/>
</dbReference>
<gene>
    <name evidence="15" type="ORF">A2438_06415</name>
</gene>
<keyword evidence="13" id="KW-0547">Nucleotide-binding</keyword>
<dbReference type="GO" id="GO:0050660">
    <property type="term" value="F:flavin adenine dinucleotide binding"/>
    <property type="evidence" value="ECO:0007669"/>
    <property type="project" value="InterPro"/>
</dbReference>
<evidence type="ECO:0000256" key="4">
    <source>
        <dbReference type="ARBA" id="ARBA00022643"/>
    </source>
</evidence>
<evidence type="ECO:0000256" key="2">
    <source>
        <dbReference type="ARBA" id="ARBA00022555"/>
    </source>
</evidence>
<dbReference type="Proteomes" id="UP000179242">
    <property type="component" value="Unassembled WGS sequence"/>
</dbReference>
<keyword evidence="5 11" id="KW-0819">tRNA processing</keyword>
<dbReference type="Gene3D" id="1.10.1200.80">
    <property type="entry name" value="Putative flavin oxidoreducatase, domain 2"/>
    <property type="match status" value="1"/>
</dbReference>
<feature type="binding site" evidence="13">
    <location>
        <begin position="225"/>
        <end position="226"/>
    </location>
    <ligand>
        <name>FMN</name>
        <dbReference type="ChEBI" id="CHEBI:58210"/>
    </ligand>
</feature>
<keyword evidence="4 11" id="KW-0288">FMN</keyword>
<comment type="function">
    <text evidence="1 11">Catalyzes the synthesis of 5,6-dihydrouridine (D), a modified base found in the D-loop of most tRNAs, via the reduction of the C5-C6 double bond in target uridines.</text>
</comment>
<evidence type="ECO:0000313" key="16">
    <source>
        <dbReference type="Proteomes" id="UP000179242"/>
    </source>
</evidence>
<sequence>MKKFWQEFGNTFLAPLSGCSDLSFRLIAREHGAKFCFYEMVDANALLHQQDPKRDILKTHPDDKPIAAQLLGSNPDQMLEAAKLLLTMVEPVFLDINAACPAKKILKKKCGAYFAKNPTNLFKIIEKLSSNLSLPITVKLRIGFDRYDEKEFIANVKNCEKAGASALFVHGRTMKQGYSGTVNYEAIKKAKAAVKIPLFGSGDILNRELMHKMLNETGCDGVLVARGALGNPWFFSGETPDPEEKKNVMRRHLAYLEKYKKTRPTGKLGQMKKTAMWYLKEFRNTHELRRQITNCRTIPELLALAKII</sequence>
<name>A0A1F4U6X9_UNCSA</name>
<keyword evidence="7" id="KW-0694">RNA-binding</keyword>
<evidence type="ECO:0000256" key="10">
    <source>
        <dbReference type="ARBA" id="ARBA00048802"/>
    </source>
</evidence>
<evidence type="ECO:0000259" key="14">
    <source>
        <dbReference type="Pfam" id="PF01207"/>
    </source>
</evidence>
<dbReference type="Gene3D" id="3.20.20.70">
    <property type="entry name" value="Aldolase class I"/>
    <property type="match status" value="1"/>
</dbReference>
<keyword evidence="3 11" id="KW-0285">Flavoprotein</keyword>
<comment type="similarity">
    <text evidence="11">Belongs to the dus family.</text>
</comment>
<dbReference type="EMBL" id="MEUJ01000003">
    <property type="protein sequence ID" value="OGC40629.1"/>
    <property type="molecule type" value="Genomic_DNA"/>
</dbReference>
<evidence type="ECO:0000256" key="13">
    <source>
        <dbReference type="PIRSR" id="PIRSR006621-2"/>
    </source>
</evidence>
<evidence type="ECO:0000256" key="1">
    <source>
        <dbReference type="ARBA" id="ARBA00002790"/>
    </source>
</evidence>
<dbReference type="InterPro" id="IPR013785">
    <property type="entry name" value="Aldolase_TIM"/>
</dbReference>
<evidence type="ECO:0000256" key="11">
    <source>
        <dbReference type="PIRNR" id="PIRNR006621"/>
    </source>
</evidence>
<comment type="cofactor">
    <cofactor evidence="11 13">
        <name>FMN</name>
        <dbReference type="ChEBI" id="CHEBI:58210"/>
    </cofactor>
</comment>
<dbReference type="PIRSF" id="PIRSF006621">
    <property type="entry name" value="Dus"/>
    <property type="match status" value="1"/>
</dbReference>
<comment type="caution">
    <text evidence="15">The sequence shown here is derived from an EMBL/GenBank/DDBJ whole genome shotgun (WGS) entry which is preliminary data.</text>
</comment>
<keyword evidence="6" id="KW-0521">NADP</keyword>